<sequence length="42" mass="5162">MRRQFRLKKLMDVMLGFGKYEIQTLFEFHIGKASFVYLLCFR</sequence>
<evidence type="ECO:0000313" key="1">
    <source>
        <dbReference type="EMBL" id="MPN63137.1"/>
    </source>
</evidence>
<protein>
    <submittedName>
        <fullName evidence="1">Uncharacterized protein</fullName>
    </submittedName>
</protein>
<comment type="caution">
    <text evidence="1">The sequence shown here is derived from an EMBL/GenBank/DDBJ whole genome shotgun (WGS) entry which is preliminary data.</text>
</comment>
<dbReference type="AlphaFoldDB" id="A0A645JIG0"/>
<accession>A0A645JIG0</accession>
<dbReference type="EMBL" id="VSSQ01142123">
    <property type="protein sequence ID" value="MPN63137.1"/>
    <property type="molecule type" value="Genomic_DNA"/>
</dbReference>
<reference evidence="1" key="1">
    <citation type="submission" date="2019-08" db="EMBL/GenBank/DDBJ databases">
        <authorList>
            <person name="Kucharzyk K."/>
            <person name="Murdoch R.W."/>
            <person name="Higgins S."/>
            <person name="Loffler F."/>
        </authorList>
    </citation>
    <scope>NUCLEOTIDE SEQUENCE</scope>
</reference>
<organism evidence="1">
    <name type="scientific">bioreactor metagenome</name>
    <dbReference type="NCBI Taxonomy" id="1076179"/>
    <lineage>
        <taxon>unclassified sequences</taxon>
        <taxon>metagenomes</taxon>
        <taxon>ecological metagenomes</taxon>
    </lineage>
</organism>
<name>A0A645JIG0_9ZZZZ</name>
<proteinExistence type="predicted"/>
<gene>
    <name evidence="1" type="ORF">SDC9_210891</name>
</gene>